<comment type="similarity">
    <text evidence="2">Belongs to the GSP F family.</text>
</comment>
<evidence type="ECO:0000256" key="6">
    <source>
        <dbReference type="ARBA" id="ARBA00022989"/>
    </source>
</evidence>
<keyword evidence="7 8" id="KW-0472">Membrane</keyword>
<accession>A0A1H6J557</accession>
<dbReference type="PRINTS" id="PR00812">
    <property type="entry name" value="BCTERIALGSPF"/>
</dbReference>
<sequence>MKSFSYVAQDARSRQVKGIINAENEQEFLQKVKEKGLYVKDYKESDSGDAKSIYKFNTKELNFCCRQLSAMLTSGLTLVKAIDILTKEQENEKARAIWQDIYENVQKGESFSSTLEMHAGSFPDFLISMVGAGESSGSLDIIMTRMSDHYAKENKLKNTIRGAMVYPIILLVLCIVIVIFLFTVIMPTFIDMFEDKSKMPLLTKILAAISDFLKTKWYVLVIIVAAIVFGFRYAMKVPSFRKKFDRMLIKGPGFGPLVTKIYTGRFSRTLSSLYSSGIPMVECLQRASAILGNSYVDEKFETVVDEVKQGEPLSSAITRTEIFEPMFCSVIYVGEESGALDTILEKTSDYYEEESDAAVQRLVGMLEPCLLIFMGLIIGMVVCGIYPALYGSLESLENG</sequence>
<evidence type="ECO:0000313" key="11">
    <source>
        <dbReference type="Proteomes" id="UP000183190"/>
    </source>
</evidence>
<dbReference type="OrthoDB" id="9805682at2"/>
<keyword evidence="4" id="KW-0997">Cell inner membrane</keyword>
<evidence type="ECO:0000313" key="10">
    <source>
        <dbReference type="EMBL" id="SEH54639.1"/>
    </source>
</evidence>
<dbReference type="InterPro" id="IPR042094">
    <property type="entry name" value="T2SS_GspF_sf"/>
</dbReference>
<evidence type="ECO:0000256" key="7">
    <source>
        <dbReference type="ARBA" id="ARBA00023136"/>
    </source>
</evidence>
<dbReference type="GO" id="GO:0005886">
    <property type="term" value="C:plasma membrane"/>
    <property type="evidence" value="ECO:0007669"/>
    <property type="project" value="UniProtKB-SubCell"/>
</dbReference>
<feature type="transmembrane region" description="Helical" evidence="8">
    <location>
        <begin position="370"/>
        <end position="389"/>
    </location>
</feature>
<evidence type="ECO:0000256" key="5">
    <source>
        <dbReference type="ARBA" id="ARBA00022692"/>
    </source>
</evidence>
<dbReference type="GO" id="GO:0015628">
    <property type="term" value="P:protein secretion by the type II secretion system"/>
    <property type="evidence" value="ECO:0007669"/>
    <property type="project" value="TreeGrafter"/>
</dbReference>
<feature type="transmembrane region" description="Helical" evidence="8">
    <location>
        <begin position="217"/>
        <end position="235"/>
    </location>
</feature>
<evidence type="ECO:0000256" key="4">
    <source>
        <dbReference type="ARBA" id="ARBA00022519"/>
    </source>
</evidence>
<keyword evidence="5 8" id="KW-0812">Transmembrane</keyword>
<dbReference type="PANTHER" id="PTHR30012">
    <property type="entry name" value="GENERAL SECRETION PATHWAY PROTEIN"/>
    <property type="match status" value="1"/>
</dbReference>
<dbReference type="InterPro" id="IPR003004">
    <property type="entry name" value="GspF/PilC"/>
</dbReference>
<dbReference type="Gene3D" id="1.20.81.30">
    <property type="entry name" value="Type II secretion system (T2SS), domain F"/>
    <property type="match status" value="2"/>
</dbReference>
<evidence type="ECO:0000256" key="8">
    <source>
        <dbReference type="SAM" id="Phobius"/>
    </source>
</evidence>
<dbReference type="AlphaFoldDB" id="A0A1H6J557"/>
<proteinExistence type="inferred from homology"/>
<dbReference type="InterPro" id="IPR018076">
    <property type="entry name" value="T2SS_GspF_dom"/>
</dbReference>
<dbReference type="PANTHER" id="PTHR30012:SF0">
    <property type="entry name" value="TYPE II SECRETION SYSTEM PROTEIN F-RELATED"/>
    <property type="match status" value="1"/>
</dbReference>
<reference evidence="10 11" key="1">
    <citation type="submission" date="2016-10" db="EMBL/GenBank/DDBJ databases">
        <authorList>
            <person name="de Groot N.N."/>
        </authorList>
    </citation>
    <scope>NUCLEOTIDE SEQUENCE [LARGE SCALE GENOMIC DNA]</scope>
    <source>
        <strain evidence="10 11">YAD2003</strain>
    </source>
</reference>
<evidence type="ECO:0000256" key="3">
    <source>
        <dbReference type="ARBA" id="ARBA00022475"/>
    </source>
</evidence>
<dbReference type="Pfam" id="PF00482">
    <property type="entry name" value="T2SSF"/>
    <property type="match status" value="2"/>
</dbReference>
<feature type="transmembrane region" description="Helical" evidence="8">
    <location>
        <begin position="165"/>
        <end position="190"/>
    </location>
</feature>
<gene>
    <name evidence="10" type="ORF">SAMN02910265_01333</name>
</gene>
<name>A0A1H6J557_RUMFL</name>
<organism evidence="10 11">
    <name type="scientific">Ruminococcus flavefaciens</name>
    <dbReference type="NCBI Taxonomy" id="1265"/>
    <lineage>
        <taxon>Bacteria</taxon>
        <taxon>Bacillati</taxon>
        <taxon>Bacillota</taxon>
        <taxon>Clostridia</taxon>
        <taxon>Eubacteriales</taxon>
        <taxon>Oscillospiraceae</taxon>
        <taxon>Ruminococcus</taxon>
    </lineage>
</organism>
<keyword evidence="6 8" id="KW-1133">Transmembrane helix</keyword>
<dbReference type="EMBL" id="FNWV01000004">
    <property type="protein sequence ID" value="SEH54639.1"/>
    <property type="molecule type" value="Genomic_DNA"/>
</dbReference>
<dbReference type="FunFam" id="1.20.81.30:FF:000001">
    <property type="entry name" value="Type II secretion system protein F"/>
    <property type="match status" value="2"/>
</dbReference>
<protein>
    <submittedName>
        <fullName evidence="10">Type IV pilus assembly protein PilC</fullName>
    </submittedName>
</protein>
<keyword evidence="3" id="KW-1003">Cell membrane</keyword>
<dbReference type="RefSeq" id="WP_074715687.1">
    <property type="nucleotide sequence ID" value="NZ_FNWV01000004.1"/>
</dbReference>
<evidence type="ECO:0000256" key="2">
    <source>
        <dbReference type="ARBA" id="ARBA00005745"/>
    </source>
</evidence>
<evidence type="ECO:0000259" key="9">
    <source>
        <dbReference type="Pfam" id="PF00482"/>
    </source>
</evidence>
<evidence type="ECO:0000256" key="1">
    <source>
        <dbReference type="ARBA" id="ARBA00004429"/>
    </source>
</evidence>
<feature type="domain" description="Type II secretion system protein GspF" evidence="9">
    <location>
        <begin position="65"/>
        <end position="187"/>
    </location>
</feature>
<comment type="subcellular location">
    <subcellularLocation>
        <location evidence="1">Cell inner membrane</location>
        <topology evidence="1">Multi-pass membrane protein</topology>
    </subcellularLocation>
</comment>
<feature type="domain" description="Type II secretion system protein GspF" evidence="9">
    <location>
        <begin position="266"/>
        <end position="386"/>
    </location>
</feature>
<dbReference type="Proteomes" id="UP000183190">
    <property type="component" value="Unassembled WGS sequence"/>
</dbReference>